<dbReference type="Gene3D" id="3.40.50.2300">
    <property type="match status" value="1"/>
</dbReference>
<dbReference type="AlphaFoldDB" id="A0AAE4C734"/>
<dbReference type="CDD" id="cd06170">
    <property type="entry name" value="LuxR_C_like"/>
    <property type="match status" value="1"/>
</dbReference>
<dbReference type="InterPro" id="IPR016032">
    <property type="entry name" value="Sig_transdc_resp-reg_C-effctor"/>
</dbReference>
<evidence type="ECO:0000256" key="4">
    <source>
        <dbReference type="ARBA" id="ARBA00023163"/>
    </source>
</evidence>
<dbReference type="PROSITE" id="PS50043">
    <property type="entry name" value="HTH_LUXR_2"/>
    <property type="match status" value="1"/>
</dbReference>
<dbReference type="SMART" id="SM00448">
    <property type="entry name" value="REC"/>
    <property type="match status" value="1"/>
</dbReference>
<dbReference type="SMART" id="SM00421">
    <property type="entry name" value="HTH_LUXR"/>
    <property type="match status" value="1"/>
</dbReference>
<dbReference type="InterPro" id="IPR058245">
    <property type="entry name" value="NreC/VraR/RcsB-like_REC"/>
</dbReference>
<evidence type="ECO:0000256" key="3">
    <source>
        <dbReference type="ARBA" id="ARBA00023125"/>
    </source>
</evidence>
<comment type="caution">
    <text evidence="8">The sequence shown here is derived from an EMBL/GenBank/DDBJ whole genome shotgun (WGS) entry which is preliminary data.</text>
</comment>
<dbReference type="RefSeq" id="WP_309852451.1">
    <property type="nucleotide sequence ID" value="NZ_BAAAIU010000004.1"/>
</dbReference>
<reference evidence="8" key="1">
    <citation type="submission" date="2023-07" db="EMBL/GenBank/DDBJ databases">
        <title>Sequencing the genomes of 1000 actinobacteria strains.</title>
        <authorList>
            <person name="Klenk H.-P."/>
        </authorList>
    </citation>
    <scope>NUCLEOTIDE SEQUENCE</scope>
    <source>
        <strain evidence="8">DSM 13988</strain>
    </source>
</reference>
<dbReference type="InterPro" id="IPR039420">
    <property type="entry name" value="WalR-like"/>
</dbReference>
<organism evidence="8 9">
    <name type="scientific">Falsarthrobacter nasiphocae</name>
    <dbReference type="NCBI Taxonomy" id="189863"/>
    <lineage>
        <taxon>Bacteria</taxon>
        <taxon>Bacillati</taxon>
        <taxon>Actinomycetota</taxon>
        <taxon>Actinomycetes</taxon>
        <taxon>Micrococcales</taxon>
        <taxon>Micrococcaceae</taxon>
        <taxon>Falsarthrobacter</taxon>
    </lineage>
</organism>
<dbReference type="GO" id="GO:0006355">
    <property type="term" value="P:regulation of DNA-templated transcription"/>
    <property type="evidence" value="ECO:0007669"/>
    <property type="project" value="InterPro"/>
</dbReference>
<feature type="domain" description="Response regulatory" evidence="7">
    <location>
        <begin position="3"/>
        <end position="122"/>
    </location>
</feature>
<feature type="modified residue" description="4-aspartylphosphate" evidence="5">
    <location>
        <position position="54"/>
    </location>
</feature>
<evidence type="ECO:0000259" key="6">
    <source>
        <dbReference type="PROSITE" id="PS50043"/>
    </source>
</evidence>
<evidence type="ECO:0000313" key="9">
    <source>
        <dbReference type="Proteomes" id="UP001247307"/>
    </source>
</evidence>
<dbReference type="Pfam" id="PF00196">
    <property type="entry name" value="GerE"/>
    <property type="match status" value="1"/>
</dbReference>
<evidence type="ECO:0000259" key="7">
    <source>
        <dbReference type="PROSITE" id="PS50110"/>
    </source>
</evidence>
<dbReference type="PRINTS" id="PR00038">
    <property type="entry name" value="HTHLUXR"/>
</dbReference>
<sequence length="222" mass="24210">MIRCALIDDQPLIRSGLAMLINSQPDLTVVAEGSDGDEAAQIVARERPDLVLMDIRMKRVDGIEATRRILTAVPEDAAPRVIVLTTFDLDEYALDAIRAGASGFLLKDVPPEDLLAGIRTVHEGNAVISPTTTKRLLSHMAAARPASAPPPESAALLGRLSPRERDVFTLIAEGLTNREIMERLFVSEPTVKTHVSRILAKLEARDRVHLVVLAYQWGVVSP</sequence>
<evidence type="ECO:0000256" key="2">
    <source>
        <dbReference type="ARBA" id="ARBA00023015"/>
    </source>
</evidence>
<keyword evidence="9" id="KW-1185">Reference proteome</keyword>
<dbReference type="EMBL" id="JAVDUI010000001">
    <property type="protein sequence ID" value="MDR6892822.1"/>
    <property type="molecule type" value="Genomic_DNA"/>
</dbReference>
<accession>A0AAE4C734</accession>
<dbReference type="PROSITE" id="PS50110">
    <property type="entry name" value="RESPONSE_REGULATORY"/>
    <property type="match status" value="1"/>
</dbReference>
<name>A0AAE4C734_9MICC</name>
<gene>
    <name evidence="8" type="ORF">J2S35_001762</name>
</gene>
<protein>
    <submittedName>
        <fullName evidence="8">DNA-binding NarL/FixJ family response regulator</fullName>
    </submittedName>
</protein>
<dbReference type="GO" id="GO:0000160">
    <property type="term" value="P:phosphorelay signal transduction system"/>
    <property type="evidence" value="ECO:0007669"/>
    <property type="project" value="InterPro"/>
</dbReference>
<dbReference type="CDD" id="cd17535">
    <property type="entry name" value="REC_NarL-like"/>
    <property type="match status" value="1"/>
</dbReference>
<dbReference type="InterPro" id="IPR001789">
    <property type="entry name" value="Sig_transdc_resp-reg_receiver"/>
</dbReference>
<dbReference type="SUPFAM" id="SSF46894">
    <property type="entry name" value="C-terminal effector domain of the bipartite response regulators"/>
    <property type="match status" value="1"/>
</dbReference>
<dbReference type="InterPro" id="IPR000792">
    <property type="entry name" value="Tscrpt_reg_LuxR_C"/>
</dbReference>
<keyword evidence="3 8" id="KW-0238">DNA-binding</keyword>
<keyword evidence="2" id="KW-0805">Transcription regulation</keyword>
<evidence type="ECO:0000256" key="1">
    <source>
        <dbReference type="ARBA" id="ARBA00022553"/>
    </source>
</evidence>
<evidence type="ECO:0000256" key="5">
    <source>
        <dbReference type="PROSITE-ProRule" id="PRU00169"/>
    </source>
</evidence>
<keyword evidence="4" id="KW-0804">Transcription</keyword>
<dbReference type="PANTHER" id="PTHR43214:SF24">
    <property type="entry name" value="TRANSCRIPTIONAL REGULATORY PROTEIN NARL-RELATED"/>
    <property type="match status" value="1"/>
</dbReference>
<dbReference type="Pfam" id="PF00072">
    <property type="entry name" value="Response_reg"/>
    <property type="match status" value="1"/>
</dbReference>
<dbReference type="PANTHER" id="PTHR43214">
    <property type="entry name" value="TWO-COMPONENT RESPONSE REGULATOR"/>
    <property type="match status" value="1"/>
</dbReference>
<dbReference type="Proteomes" id="UP001247307">
    <property type="component" value="Unassembled WGS sequence"/>
</dbReference>
<proteinExistence type="predicted"/>
<keyword evidence="1 5" id="KW-0597">Phosphoprotein</keyword>
<dbReference type="InterPro" id="IPR011006">
    <property type="entry name" value="CheY-like_superfamily"/>
</dbReference>
<feature type="domain" description="HTH luxR-type" evidence="6">
    <location>
        <begin position="153"/>
        <end position="218"/>
    </location>
</feature>
<dbReference type="GO" id="GO:0003677">
    <property type="term" value="F:DNA binding"/>
    <property type="evidence" value="ECO:0007669"/>
    <property type="project" value="UniProtKB-KW"/>
</dbReference>
<evidence type="ECO:0000313" key="8">
    <source>
        <dbReference type="EMBL" id="MDR6892822.1"/>
    </source>
</evidence>
<dbReference type="SUPFAM" id="SSF52172">
    <property type="entry name" value="CheY-like"/>
    <property type="match status" value="1"/>
</dbReference>